<feature type="transmembrane region" description="Helical" evidence="1">
    <location>
        <begin position="60"/>
        <end position="77"/>
    </location>
</feature>
<dbReference type="EMBL" id="SLVJ01000014">
    <property type="protein sequence ID" value="TCM65778.1"/>
    <property type="molecule type" value="Genomic_DNA"/>
</dbReference>
<dbReference type="Proteomes" id="UP000294963">
    <property type="component" value="Unassembled WGS sequence"/>
</dbReference>
<gene>
    <name evidence="3" type="ORF">EC844_11415</name>
</gene>
<name>A0A4V2R0S2_ACICA</name>
<protein>
    <submittedName>
        <fullName evidence="3">Fatty acid desaturase</fullName>
    </submittedName>
</protein>
<organism evidence="3 4">
    <name type="scientific">Acinetobacter calcoaceticus</name>
    <dbReference type="NCBI Taxonomy" id="471"/>
    <lineage>
        <taxon>Bacteria</taxon>
        <taxon>Pseudomonadati</taxon>
        <taxon>Pseudomonadota</taxon>
        <taxon>Gammaproteobacteria</taxon>
        <taxon>Moraxellales</taxon>
        <taxon>Moraxellaceae</taxon>
        <taxon>Acinetobacter</taxon>
        <taxon>Acinetobacter calcoaceticus/baumannii complex</taxon>
    </lineage>
</organism>
<dbReference type="InterPro" id="IPR005804">
    <property type="entry name" value="FA_desaturase_dom"/>
</dbReference>
<reference evidence="3 4" key="1">
    <citation type="submission" date="2019-03" db="EMBL/GenBank/DDBJ databases">
        <title>Genomic analyses of the natural microbiome of Caenorhabditis elegans.</title>
        <authorList>
            <person name="Samuel B."/>
        </authorList>
    </citation>
    <scope>NUCLEOTIDE SEQUENCE [LARGE SCALE GENOMIC DNA]</scope>
    <source>
        <strain evidence="3 4">JUb89</strain>
    </source>
</reference>
<evidence type="ECO:0000313" key="3">
    <source>
        <dbReference type="EMBL" id="TCM65778.1"/>
    </source>
</evidence>
<evidence type="ECO:0000259" key="2">
    <source>
        <dbReference type="Pfam" id="PF00487"/>
    </source>
</evidence>
<feature type="transmembrane region" description="Helical" evidence="1">
    <location>
        <begin position="193"/>
        <end position="214"/>
    </location>
</feature>
<feature type="transmembrane region" description="Helical" evidence="1">
    <location>
        <begin position="168"/>
        <end position="187"/>
    </location>
</feature>
<proteinExistence type="predicted"/>
<keyword evidence="1" id="KW-0812">Transmembrane</keyword>
<dbReference type="Pfam" id="PF00487">
    <property type="entry name" value="FA_desaturase"/>
    <property type="match status" value="1"/>
</dbReference>
<keyword evidence="4" id="KW-1185">Reference proteome</keyword>
<evidence type="ECO:0000313" key="4">
    <source>
        <dbReference type="Proteomes" id="UP000294963"/>
    </source>
</evidence>
<feature type="transmembrane region" description="Helical" evidence="1">
    <location>
        <begin position="97"/>
        <end position="118"/>
    </location>
</feature>
<sequence>MHLLDQELKKMKKTSGLLQAVEWQDLVKLSHQDIISELFISLPWLLSSFGFAYLAQQNSLFYLAAFGCSFMFFLTGLRQVHNAFHFALGLTRQQTHWVMFGLSVLMLGSMHAVQINHLRHHQHCMQDEDVEAKSAKMSWWQALLFGPIFPLMLHKKALEVGSATQRKWIYAELTANVVLLVLVFGIFDNAILQFHLLAMLMGQCMTAFFAVWTVHHDTEDHIYMARTVRHELKRVVTYNMFFHVEHHLFPAVPTRRLHILAKRLDAYAPEVEIRQVF</sequence>
<accession>A0A4V2R0S2</accession>
<keyword evidence="1" id="KW-0472">Membrane</keyword>
<dbReference type="GO" id="GO:0006629">
    <property type="term" value="P:lipid metabolic process"/>
    <property type="evidence" value="ECO:0007669"/>
    <property type="project" value="InterPro"/>
</dbReference>
<comment type="caution">
    <text evidence="3">The sequence shown here is derived from an EMBL/GenBank/DDBJ whole genome shotgun (WGS) entry which is preliminary data.</text>
</comment>
<keyword evidence="1" id="KW-1133">Transmembrane helix</keyword>
<feature type="domain" description="Fatty acid desaturase" evidence="2">
    <location>
        <begin position="61"/>
        <end position="272"/>
    </location>
</feature>
<evidence type="ECO:0000256" key="1">
    <source>
        <dbReference type="SAM" id="Phobius"/>
    </source>
</evidence>
<dbReference type="CDD" id="cd01060">
    <property type="entry name" value="Membrane-FADS-like"/>
    <property type="match status" value="1"/>
</dbReference>
<dbReference type="AlphaFoldDB" id="A0A4V2R0S2"/>